<evidence type="ECO:0000256" key="1">
    <source>
        <dbReference type="ARBA" id="ARBA00003416"/>
    </source>
</evidence>
<feature type="coiled-coil region" evidence="5">
    <location>
        <begin position="30"/>
        <end position="65"/>
    </location>
</feature>
<dbReference type="Pfam" id="PF02646">
    <property type="entry name" value="RmuC"/>
    <property type="match status" value="1"/>
</dbReference>
<keyword evidence="4" id="KW-0233">DNA recombination</keyword>
<feature type="non-terminal residue" evidence="6">
    <location>
        <position position="300"/>
    </location>
</feature>
<sequence>MELILLIVIAVLMIVLLVLSLTKGNNQTQAEQLQIALRQQMQENREELNRSIRELRMEMTQTLNQNMQQLQDVLHKNMMTTGELQRQKFDMMARQQEALLKSTEKRLDDMRLMVEEKLQKTLNERIGQSFEIVRSQLENVQKGLGEMKSLAQDVGGLKKVLSNVKMRGTFGEVQLGALLEQMMSPEQYDANVKTKKSGTEFVEFAIKLPGKDDANSTVYLPIDAKFPKDVYEQYYDAFEAGDAALMESSGKQLENTIKKMAKDIHDKYVDPPFTTDFAIMFLPFESIYAEVIRRTSLIET</sequence>
<dbReference type="PANTHER" id="PTHR30563:SF0">
    <property type="entry name" value="DNA RECOMBINATION PROTEIN RMUC"/>
    <property type="match status" value="1"/>
</dbReference>
<dbReference type="PANTHER" id="PTHR30563">
    <property type="entry name" value="DNA RECOMBINATION PROTEIN RMUC"/>
    <property type="match status" value="1"/>
</dbReference>
<gene>
    <name evidence="6" type="primary">rmuC</name>
    <name evidence="6" type="ORF">F3D60_30585</name>
</gene>
<comment type="similarity">
    <text evidence="2">Belongs to the RmuC family.</text>
</comment>
<dbReference type="AlphaFoldDB" id="A0A641RSC3"/>
<accession>A0A641RSC3</accession>
<proteinExistence type="inferred from homology"/>
<name>A0A641RSC3_BACOV</name>
<evidence type="ECO:0000256" key="3">
    <source>
        <dbReference type="ARBA" id="ARBA00023054"/>
    </source>
</evidence>
<protein>
    <submittedName>
        <fullName evidence="6">DNA recombination protein RmuC</fullName>
    </submittedName>
</protein>
<keyword evidence="3 5" id="KW-0175">Coiled coil</keyword>
<evidence type="ECO:0000256" key="4">
    <source>
        <dbReference type="ARBA" id="ARBA00023172"/>
    </source>
</evidence>
<comment type="function">
    <text evidence="1">Involved in DNA recombination.</text>
</comment>
<feature type="coiled-coil region" evidence="5">
    <location>
        <begin position="93"/>
        <end position="120"/>
    </location>
</feature>
<comment type="caution">
    <text evidence="6">The sequence shown here is derived from an EMBL/GenBank/DDBJ whole genome shotgun (WGS) entry which is preliminary data.</text>
</comment>
<evidence type="ECO:0000256" key="2">
    <source>
        <dbReference type="ARBA" id="ARBA00009840"/>
    </source>
</evidence>
<dbReference type="EMBL" id="VWKO01000483">
    <property type="protein sequence ID" value="KAA4018408.1"/>
    <property type="molecule type" value="Genomic_DNA"/>
</dbReference>
<organism evidence="6">
    <name type="scientific">Bacteroides ovatus</name>
    <dbReference type="NCBI Taxonomy" id="28116"/>
    <lineage>
        <taxon>Bacteria</taxon>
        <taxon>Pseudomonadati</taxon>
        <taxon>Bacteroidota</taxon>
        <taxon>Bacteroidia</taxon>
        <taxon>Bacteroidales</taxon>
        <taxon>Bacteroidaceae</taxon>
        <taxon>Bacteroides</taxon>
    </lineage>
</organism>
<dbReference type="GO" id="GO:0006310">
    <property type="term" value="P:DNA recombination"/>
    <property type="evidence" value="ECO:0007669"/>
    <property type="project" value="UniProtKB-KW"/>
</dbReference>
<evidence type="ECO:0000256" key="5">
    <source>
        <dbReference type="SAM" id="Coils"/>
    </source>
</evidence>
<dbReference type="InterPro" id="IPR003798">
    <property type="entry name" value="DNA_recombination_RmuC"/>
</dbReference>
<evidence type="ECO:0000313" key="6">
    <source>
        <dbReference type="EMBL" id="KAA4018408.1"/>
    </source>
</evidence>
<reference evidence="6" key="1">
    <citation type="journal article" date="2019" name="Nat. Med.">
        <title>A library of human gut bacterial isolates paired with longitudinal multiomics data enables mechanistic microbiome research.</title>
        <authorList>
            <person name="Poyet M."/>
            <person name="Groussin M."/>
            <person name="Gibbons S.M."/>
            <person name="Avila-Pacheco J."/>
            <person name="Jiang X."/>
            <person name="Kearney S.M."/>
            <person name="Perrotta A.R."/>
            <person name="Berdy B."/>
            <person name="Zhao S."/>
            <person name="Lieberman T.D."/>
            <person name="Swanson P.K."/>
            <person name="Smith M."/>
            <person name="Roesemann S."/>
            <person name="Alexander J.E."/>
            <person name="Rich S.A."/>
            <person name="Livny J."/>
            <person name="Vlamakis H."/>
            <person name="Clish C."/>
            <person name="Bullock K."/>
            <person name="Deik A."/>
            <person name="Scott J."/>
            <person name="Pierce K.A."/>
            <person name="Xavier R.J."/>
            <person name="Alm E.J."/>
        </authorList>
    </citation>
    <scope>NUCLEOTIDE SEQUENCE</scope>
    <source>
        <strain evidence="6">BIOML-A147</strain>
    </source>
</reference>